<dbReference type="PANTHER" id="PTHR43157">
    <property type="entry name" value="PHOSPHATIDYLINOSITOL-GLYCAN BIOSYNTHESIS CLASS F PROTEIN-RELATED"/>
    <property type="match status" value="1"/>
</dbReference>
<dbReference type="Proteomes" id="UP000181936">
    <property type="component" value="Chromosome"/>
</dbReference>
<keyword evidence="4" id="KW-1185">Reference proteome</keyword>
<name>A0A1L3MXH9_9BACI</name>
<dbReference type="Gene3D" id="3.40.50.720">
    <property type="entry name" value="NAD(P)-binding Rossmann-like Domain"/>
    <property type="match status" value="1"/>
</dbReference>
<organism evidence="3 4">
    <name type="scientific">Bacillus weihaiensis</name>
    <dbReference type="NCBI Taxonomy" id="1547283"/>
    <lineage>
        <taxon>Bacteria</taxon>
        <taxon>Bacillati</taxon>
        <taxon>Bacillota</taxon>
        <taxon>Bacilli</taxon>
        <taxon>Bacillales</taxon>
        <taxon>Bacillaceae</taxon>
        <taxon>Bacillus</taxon>
    </lineage>
</organism>
<dbReference type="InterPro" id="IPR036291">
    <property type="entry name" value="NAD(P)-bd_dom_sf"/>
</dbReference>
<evidence type="ECO:0000313" key="4">
    <source>
        <dbReference type="Proteomes" id="UP000181936"/>
    </source>
</evidence>
<dbReference type="AlphaFoldDB" id="A0A1L3MXH9"/>
<accession>A0A1L3MXH9</accession>
<protein>
    <submittedName>
        <fullName evidence="3">Short-chain dehydrogenase</fullName>
    </submittedName>
</protein>
<comment type="similarity">
    <text evidence="2">Belongs to the short-chain dehydrogenases/reductases (SDR) family.</text>
</comment>
<evidence type="ECO:0000256" key="2">
    <source>
        <dbReference type="RuleBase" id="RU000363"/>
    </source>
</evidence>
<dbReference type="PRINTS" id="PR00081">
    <property type="entry name" value="GDHRDH"/>
</dbReference>
<dbReference type="OrthoDB" id="9809821at2"/>
<dbReference type="InterPro" id="IPR002347">
    <property type="entry name" value="SDR_fam"/>
</dbReference>
<dbReference type="KEGG" id="bwh:A9C19_09500"/>
<gene>
    <name evidence="3" type="ORF">A9C19_09500</name>
</gene>
<dbReference type="PRINTS" id="PR00080">
    <property type="entry name" value="SDRFAMILY"/>
</dbReference>
<dbReference type="STRING" id="1547283.A9C19_09500"/>
<evidence type="ECO:0000313" key="3">
    <source>
        <dbReference type="EMBL" id="APH07036.1"/>
    </source>
</evidence>
<dbReference type="PANTHER" id="PTHR43157:SF31">
    <property type="entry name" value="PHOSPHATIDYLINOSITOL-GLYCAN BIOSYNTHESIS CLASS F PROTEIN"/>
    <property type="match status" value="1"/>
</dbReference>
<dbReference type="Pfam" id="PF00106">
    <property type="entry name" value="adh_short"/>
    <property type="match status" value="1"/>
</dbReference>
<sequence>MNEGEIVLVTGATSGMGLATSIEMAKKGFEVVMVGRNEEKGSNALDYAKAESQSKRLSFMQCDLASMDSIRQFVSIVKKKYRKIDVLINNAGVLCIRRETTKDGFEMQMGVNHLGHFLLTNLLLELIVNAKEGRIVNVSSGGHKWGDFYKNDPHFISGYNLFKGYGQSKLANVLFTKELAKKLRNKNVTVNTLHPGAVATSLGVNRQTGFGKLIYKMLSPFFQTPLEGASTTIYLATSPEVKSISGEYFINKKIAKTSKKANDMDLAKHLWEWSSKEVSLDDDSYLSKQ</sequence>
<reference evidence="3 4" key="1">
    <citation type="journal article" date="2016" name="Sci. Rep.">
        <title>Complete genome sequence and transcriptomic analysis of a novel marine strain Bacillus weihaiensis reveals the mechanism of brown algae degradation.</title>
        <authorList>
            <person name="Zhu Y."/>
            <person name="Chen P."/>
            <person name="Bao Y."/>
            <person name="Men Y."/>
            <person name="Zeng Y."/>
            <person name="Yang J."/>
            <person name="Sun J."/>
            <person name="Sun Y."/>
        </authorList>
    </citation>
    <scope>NUCLEOTIDE SEQUENCE [LARGE SCALE GENOMIC DNA]</scope>
    <source>
        <strain evidence="3 4">Alg07</strain>
    </source>
</reference>
<dbReference type="GO" id="GO:0016491">
    <property type="term" value="F:oxidoreductase activity"/>
    <property type="evidence" value="ECO:0007669"/>
    <property type="project" value="UniProtKB-KW"/>
</dbReference>
<evidence type="ECO:0000256" key="1">
    <source>
        <dbReference type="ARBA" id="ARBA00023002"/>
    </source>
</evidence>
<dbReference type="CDD" id="cd05327">
    <property type="entry name" value="retinol-DH_like_SDR_c_like"/>
    <property type="match status" value="1"/>
</dbReference>
<proteinExistence type="inferred from homology"/>
<dbReference type="SUPFAM" id="SSF51735">
    <property type="entry name" value="NAD(P)-binding Rossmann-fold domains"/>
    <property type="match status" value="1"/>
</dbReference>
<dbReference type="EMBL" id="CP016020">
    <property type="protein sequence ID" value="APH07036.1"/>
    <property type="molecule type" value="Genomic_DNA"/>
</dbReference>
<dbReference type="RefSeq" id="WP_072581826.1">
    <property type="nucleotide sequence ID" value="NZ_CP016020.1"/>
</dbReference>
<keyword evidence="1" id="KW-0560">Oxidoreductase</keyword>